<evidence type="ECO:0000313" key="3">
    <source>
        <dbReference type="EMBL" id="MFD0705391.1"/>
    </source>
</evidence>
<sequence length="98" mass="11064">MYAITISIHDEVKKAEDFEKLVDKHRAWFADQFKAGNFLMVGPLTDQLGSGMIVAQTENRDALNTILEGDAFWPNSADYTVHEWAVKMLADNIADYKA</sequence>
<dbReference type="Gene3D" id="3.30.70.1060">
    <property type="entry name" value="Dimeric alpha+beta barrel"/>
    <property type="match status" value="1"/>
</dbReference>
<evidence type="ECO:0000256" key="1">
    <source>
        <dbReference type="ARBA" id="ARBA00007689"/>
    </source>
</evidence>
<protein>
    <submittedName>
        <fullName evidence="3">YciI family protein</fullName>
    </submittedName>
</protein>
<dbReference type="EMBL" id="JBHTHQ010000021">
    <property type="protein sequence ID" value="MFD0705391.1"/>
    <property type="molecule type" value="Genomic_DNA"/>
</dbReference>
<gene>
    <name evidence="3" type="ORF">ACFQY8_06500</name>
</gene>
<evidence type="ECO:0000313" key="4">
    <source>
        <dbReference type="Proteomes" id="UP001597036"/>
    </source>
</evidence>
<dbReference type="Pfam" id="PF03795">
    <property type="entry name" value="YCII"/>
    <property type="match status" value="1"/>
</dbReference>
<dbReference type="InterPro" id="IPR011008">
    <property type="entry name" value="Dimeric_a/b-barrel"/>
</dbReference>
<comment type="caution">
    <text evidence="3">The sequence shown here is derived from an EMBL/GenBank/DDBJ whole genome shotgun (WGS) entry which is preliminary data.</text>
</comment>
<evidence type="ECO:0000259" key="2">
    <source>
        <dbReference type="Pfam" id="PF03795"/>
    </source>
</evidence>
<dbReference type="PANTHER" id="PTHR37828">
    <property type="entry name" value="GSR2449 PROTEIN"/>
    <property type="match status" value="1"/>
</dbReference>
<name>A0ABW2Y6I8_9BIFI</name>
<dbReference type="SUPFAM" id="SSF54909">
    <property type="entry name" value="Dimeric alpha+beta barrel"/>
    <property type="match status" value="1"/>
</dbReference>
<accession>A0ABW2Y6I8</accession>
<keyword evidence="4" id="KW-1185">Reference proteome</keyword>
<feature type="domain" description="YCII-related" evidence="2">
    <location>
        <begin position="6"/>
        <end position="84"/>
    </location>
</feature>
<dbReference type="InterPro" id="IPR005545">
    <property type="entry name" value="YCII"/>
</dbReference>
<dbReference type="RefSeq" id="WP_377939079.1">
    <property type="nucleotide sequence ID" value="NZ_JBHTHQ010000021.1"/>
</dbReference>
<dbReference type="Proteomes" id="UP001597036">
    <property type="component" value="Unassembled WGS sequence"/>
</dbReference>
<comment type="similarity">
    <text evidence="1">Belongs to the YciI family.</text>
</comment>
<organism evidence="3 4">
    <name type="scientific">Alloscardovia venturai</name>
    <dbReference type="NCBI Taxonomy" id="1769421"/>
    <lineage>
        <taxon>Bacteria</taxon>
        <taxon>Bacillati</taxon>
        <taxon>Actinomycetota</taxon>
        <taxon>Actinomycetes</taxon>
        <taxon>Bifidobacteriales</taxon>
        <taxon>Bifidobacteriaceae</taxon>
        <taxon>Alloscardovia</taxon>
    </lineage>
</organism>
<proteinExistence type="inferred from homology"/>
<reference evidence="4" key="1">
    <citation type="journal article" date="2019" name="Int. J. Syst. Evol. Microbiol.">
        <title>The Global Catalogue of Microorganisms (GCM) 10K type strain sequencing project: providing services to taxonomists for standard genome sequencing and annotation.</title>
        <authorList>
            <consortium name="The Broad Institute Genomics Platform"/>
            <consortium name="The Broad Institute Genome Sequencing Center for Infectious Disease"/>
            <person name="Wu L."/>
            <person name="Ma J."/>
        </authorList>
    </citation>
    <scope>NUCLEOTIDE SEQUENCE [LARGE SCALE GENOMIC DNA]</scope>
    <source>
        <strain evidence="4">CCM 8604</strain>
    </source>
</reference>
<dbReference type="PANTHER" id="PTHR37828:SF1">
    <property type="entry name" value="YCII-RELATED DOMAIN-CONTAINING PROTEIN"/>
    <property type="match status" value="1"/>
</dbReference>